<dbReference type="GO" id="GO:0016787">
    <property type="term" value="F:hydrolase activity"/>
    <property type="evidence" value="ECO:0007669"/>
    <property type="project" value="UniProtKB-UniRule"/>
</dbReference>
<reference evidence="4 5" key="1">
    <citation type="journal article" date="2010" name="Stand. Genomic Sci.">
        <title>Non-contiguous finished genome sequence of Aminomonas paucivorans type strain (GLU-3).</title>
        <authorList>
            <person name="Pitluck S."/>
            <person name="Yasawong M."/>
            <person name="Held B."/>
            <person name="Lapidus A."/>
            <person name="Nolan M."/>
            <person name="Copeland A."/>
            <person name="Lucas S."/>
            <person name="Del Rio T.G."/>
            <person name="Tice H."/>
            <person name="Cheng J.F."/>
            <person name="Chertkov O."/>
            <person name="Goodwin L."/>
            <person name="Tapia R."/>
            <person name="Han C."/>
            <person name="Liolios K."/>
            <person name="Ivanova N."/>
            <person name="Mavromatis K."/>
            <person name="Ovchinnikova G."/>
            <person name="Pati A."/>
            <person name="Chen A."/>
            <person name="Palaniappan K."/>
            <person name="Land M."/>
            <person name="Hauser L."/>
            <person name="Chang Y.J."/>
            <person name="Jeffries C.D."/>
            <person name="Pukall R."/>
            <person name="Spring S."/>
            <person name="Rohde M."/>
            <person name="Sikorski J."/>
            <person name="Goker M."/>
            <person name="Woyke T."/>
            <person name="Bristow J."/>
            <person name="Eisen J.A."/>
            <person name="Markowitz V."/>
            <person name="Hugenholtz P."/>
            <person name="Kyrpides N.C."/>
            <person name="Klenk H.P."/>
        </authorList>
    </citation>
    <scope>NUCLEOTIDE SEQUENCE [LARGE SCALE GENOMIC DNA]</scope>
    <source>
        <strain evidence="4 5">DSM 12260</strain>
    </source>
</reference>
<evidence type="ECO:0000256" key="2">
    <source>
        <dbReference type="HAMAP-Rule" id="MF_00457"/>
    </source>
</evidence>
<dbReference type="PANTHER" id="PTHR43546">
    <property type="entry name" value="UPF0173 METAL-DEPENDENT HYDROLASE MJ1163-RELATED"/>
    <property type="match status" value="1"/>
</dbReference>
<evidence type="ECO:0000313" key="5">
    <source>
        <dbReference type="Proteomes" id="UP000005096"/>
    </source>
</evidence>
<keyword evidence="5" id="KW-1185">Reference proteome</keyword>
<dbReference type="SUPFAM" id="SSF56281">
    <property type="entry name" value="Metallo-hydrolase/oxidoreductase"/>
    <property type="match status" value="1"/>
</dbReference>
<sequence length="228" mass="24774">MVQVRFLGHAAFSLEAPGFRGLIDPFLTGNPVASASADSFRELDWIFLTHGHGDHVGDGVALAKRTGATVVCNFDLAQLLEREGVSTRGMYFAGRTKMPFGWVKMVPAWHGSGFSRGNERVYGGVACGFLLEVEGARIYHAGDTGLTVEMQLLGEEKVDLALLPIGGYYVMDGEDAARAVRLIRPRMVVPMHYDTFPPIQADPEAFRALVGNDAEVRILKPGEALDLP</sequence>
<organism evidence="4 5">
    <name type="scientific">Aminomonas paucivorans DSM 12260</name>
    <dbReference type="NCBI Taxonomy" id="584708"/>
    <lineage>
        <taxon>Bacteria</taxon>
        <taxon>Thermotogati</taxon>
        <taxon>Synergistota</taxon>
        <taxon>Synergistia</taxon>
        <taxon>Synergistales</taxon>
        <taxon>Synergistaceae</taxon>
        <taxon>Aminomonas</taxon>
    </lineage>
</organism>
<dbReference type="NCBIfam" id="NF001911">
    <property type="entry name" value="PRK00685.1"/>
    <property type="match status" value="1"/>
</dbReference>
<evidence type="ECO:0000313" key="4">
    <source>
        <dbReference type="EMBL" id="EFQ23402.1"/>
    </source>
</evidence>
<dbReference type="STRING" id="584708.Apau_0975"/>
<dbReference type="Gene3D" id="3.60.15.10">
    <property type="entry name" value="Ribonuclease Z/Hydroxyacylglutathione hydrolase-like"/>
    <property type="match status" value="1"/>
</dbReference>
<dbReference type="PANTHER" id="PTHR43546:SF3">
    <property type="entry name" value="UPF0173 METAL-DEPENDENT HYDROLASE MJ1163"/>
    <property type="match status" value="1"/>
</dbReference>
<proteinExistence type="inferred from homology"/>
<dbReference type="HAMAP" id="MF_00457">
    <property type="entry name" value="UPF0173"/>
    <property type="match status" value="1"/>
</dbReference>
<protein>
    <recommendedName>
        <fullName evidence="2">UPF0173 metal-dependent hydrolase Apau_0975</fullName>
    </recommendedName>
</protein>
<evidence type="ECO:0000256" key="1">
    <source>
        <dbReference type="ARBA" id="ARBA00022801"/>
    </source>
</evidence>
<dbReference type="InterPro" id="IPR036866">
    <property type="entry name" value="RibonucZ/Hydroxyglut_hydro"/>
</dbReference>
<dbReference type="Proteomes" id="UP000005096">
    <property type="component" value="Chromosome"/>
</dbReference>
<dbReference type="Pfam" id="PF13483">
    <property type="entry name" value="Lactamase_B_3"/>
    <property type="match status" value="1"/>
</dbReference>
<accession>E3CWV2</accession>
<dbReference type="RefSeq" id="WP_006300583.1">
    <property type="nucleotide sequence ID" value="NZ_CM001022.1"/>
</dbReference>
<comment type="similarity">
    <text evidence="2">Belongs to the UPF0173 family.</text>
</comment>
<gene>
    <name evidence="4" type="ORF">Apau_0975</name>
</gene>
<dbReference type="EMBL" id="CM001022">
    <property type="protein sequence ID" value="EFQ23402.1"/>
    <property type="molecule type" value="Genomic_DNA"/>
</dbReference>
<dbReference type="AlphaFoldDB" id="E3CWV2"/>
<dbReference type="InterPro" id="IPR050114">
    <property type="entry name" value="UPF0173_UPF0282_UlaG_hydrolase"/>
</dbReference>
<dbReference type="SMART" id="SM00849">
    <property type="entry name" value="Lactamase_B"/>
    <property type="match status" value="1"/>
</dbReference>
<keyword evidence="1 2" id="KW-0378">Hydrolase</keyword>
<dbReference type="InterPro" id="IPR022877">
    <property type="entry name" value="UPF0173"/>
</dbReference>
<dbReference type="OrthoDB" id="9789133at2"/>
<dbReference type="PaxDb" id="584708-Apau_0975"/>
<name>E3CWV2_9BACT</name>
<feature type="domain" description="Metallo-beta-lactamase" evidence="3">
    <location>
        <begin position="8"/>
        <end position="192"/>
    </location>
</feature>
<dbReference type="HOGENOM" id="CLU_070010_4_1_0"/>
<dbReference type="eggNOG" id="COG2220">
    <property type="taxonomic scope" value="Bacteria"/>
</dbReference>
<dbReference type="InterPro" id="IPR001279">
    <property type="entry name" value="Metallo-B-lactamas"/>
</dbReference>
<evidence type="ECO:0000259" key="3">
    <source>
        <dbReference type="SMART" id="SM00849"/>
    </source>
</evidence>